<evidence type="ECO:0000256" key="1">
    <source>
        <dbReference type="SAM" id="MobiDB-lite"/>
    </source>
</evidence>
<dbReference type="AlphaFoldDB" id="A0A0L6UQV8"/>
<keyword evidence="2" id="KW-0472">Membrane</keyword>
<proteinExistence type="predicted"/>
<sequence length="394" mass="44401">MWLLDNSMLTSLTRVRRSSRVEETRRNAPWDGHGPAGPLVLASRCSTLQPPLLAHGPRYTQPDALISADYKDPPGDASQQEASAALAYIPMSDSHWLFLDDVLKRVSSLFRFFFDGDRLDIPFGCPGFGSRRSRPGPLGPGARGVGRDLRPPQRLPRNKREGIKATDDLEIIRSLASGDALHAITEKTRLDFFKLKMIGCTELVPPMEKDMKWFLLSVLVTYQPGGNISIIQLHYEMFISIIMSYLDSSPLFLLLSCLVLSFFFFLSRFFLQVYYLLYNIIIIMEGIDIQNEHPEYENTGCTVAGNKFSLKFRVLERAAQVKLSFMDWAIWNFVSLTANSQHHLTTERKAEVVGLAASGLSISQVARLLKPRLTVDSILKRKSDRGTVETTKRA</sequence>
<protein>
    <submittedName>
        <fullName evidence="3">Uncharacterized protein</fullName>
    </submittedName>
</protein>
<dbReference type="EMBL" id="LAVV01009413">
    <property type="protein sequence ID" value="KNZ50632.1"/>
    <property type="molecule type" value="Genomic_DNA"/>
</dbReference>
<name>A0A0L6UQV8_9BASI</name>
<keyword evidence="2" id="KW-1133">Transmembrane helix</keyword>
<reference evidence="3 4" key="1">
    <citation type="submission" date="2015-08" db="EMBL/GenBank/DDBJ databases">
        <title>Next Generation Sequencing and Analysis of the Genome of Puccinia sorghi L Schw, the Causal Agent of Maize Common Rust.</title>
        <authorList>
            <person name="Rochi L."/>
            <person name="Burguener G."/>
            <person name="Darino M."/>
            <person name="Turjanski A."/>
            <person name="Kreff E."/>
            <person name="Dieguez M.J."/>
            <person name="Sacco F."/>
        </authorList>
    </citation>
    <scope>NUCLEOTIDE SEQUENCE [LARGE SCALE GENOMIC DNA]</scope>
    <source>
        <strain evidence="3 4">RO10H11247</strain>
    </source>
</reference>
<dbReference type="VEuPathDB" id="FungiDB:VP01_431g6"/>
<feature type="transmembrane region" description="Helical" evidence="2">
    <location>
        <begin position="251"/>
        <end position="277"/>
    </location>
</feature>
<keyword evidence="2" id="KW-0812">Transmembrane</keyword>
<evidence type="ECO:0000256" key="2">
    <source>
        <dbReference type="SAM" id="Phobius"/>
    </source>
</evidence>
<evidence type="ECO:0000313" key="4">
    <source>
        <dbReference type="Proteomes" id="UP000037035"/>
    </source>
</evidence>
<dbReference type="Proteomes" id="UP000037035">
    <property type="component" value="Unassembled WGS sequence"/>
</dbReference>
<gene>
    <name evidence="3" type="ORF">VP01_431g6</name>
</gene>
<feature type="region of interest" description="Disordered" evidence="1">
    <location>
        <begin position="130"/>
        <end position="157"/>
    </location>
</feature>
<accession>A0A0L6UQV8</accession>
<organism evidence="3 4">
    <name type="scientific">Puccinia sorghi</name>
    <dbReference type="NCBI Taxonomy" id="27349"/>
    <lineage>
        <taxon>Eukaryota</taxon>
        <taxon>Fungi</taxon>
        <taxon>Dikarya</taxon>
        <taxon>Basidiomycota</taxon>
        <taxon>Pucciniomycotina</taxon>
        <taxon>Pucciniomycetes</taxon>
        <taxon>Pucciniales</taxon>
        <taxon>Pucciniaceae</taxon>
        <taxon>Puccinia</taxon>
    </lineage>
</organism>
<comment type="caution">
    <text evidence="3">The sequence shown here is derived from an EMBL/GenBank/DDBJ whole genome shotgun (WGS) entry which is preliminary data.</text>
</comment>
<keyword evidence="4" id="KW-1185">Reference proteome</keyword>
<evidence type="ECO:0000313" key="3">
    <source>
        <dbReference type="EMBL" id="KNZ50632.1"/>
    </source>
</evidence>